<name>S5VZI5_9CAUD</name>
<gene>
    <name evidence="1" type="ORF">PaBG_00086</name>
</gene>
<sequence>MSQADNFTVSIVLNKDVILTPETQQLLESLGIKPKETSQYELVGSVLSHRHVVKSLIVLQMRVTAIMKSGVPFAGLDDVIAVTLNNIIPIKTVQQNRSECSEEVYRTNAPILTNNIGIMPNEELVIRRSGDLLSLAHQQFEIQLNEADLKRIQEKSIRKEQYAFIVPDDAMWRVMSMRAYSMDEIVSQVNYHDLALFCRTSVDTGYYSTTALFKFQRPIYSADGKKTDVLSWLEHAYAYGELPEACDLEHPILVKWRAMVKAPEFGTHEFDQFMAFHVCRFRSIQSAVKVEDGCVVTDKGPVRLRDYFAQYDEIGHAHQS</sequence>
<evidence type="ECO:0000313" key="2">
    <source>
        <dbReference type="Proteomes" id="UP000015545"/>
    </source>
</evidence>
<organism evidence="1 2">
    <name type="scientific">Pseudomonas phage PaBG</name>
    <dbReference type="NCBI Taxonomy" id="1335230"/>
    <lineage>
        <taxon>Viruses</taxon>
        <taxon>Duplodnaviria</taxon>
        <taxon>Heunggongvirae</taxon>
        <taxon>Uroviricota</taxon>
        <taxon>Caudoviricetes</taxon>
        <taxon>Baikalvirus</taxon>
        <taxon>Baikalvirus PaBG</taxon>
    </lineage>
</organism>
<dbReference type="Proteomes" id="UP000015545">
    <property type="component" value="Segment"/>
</dbReference>
<dbReference type="EMBL" id="KF147891">
    <property type="protein sequence ID" value="AGS81970.1"/>
    <property type="molecule type" value="Genomic_DNA"/>
</dbReference>
<keyword evidence="2" id="KW-1185">Reference proteome</keyword>
<dbReference type="RefSeq" id="YP_008433417.1">
    <property type="nucleotide sequence ID" value="NC_022096.1"/>
</dbReference>
<reference evidence="1 2" key="1">
    <citation type="journal article" date="2014" name="Genome Announc.">
        <title>Complete Genome Sequence of the Novel Giant Pseudomonas Phage PaBG.</title>
        <authorList>
            <person name="Sykilinda N.N."/>
            <person name="Bondar A.A."/>
            <person name="Gorshkova A.S."/>
            <person name="Kurochkina L.P."/>
            <person name="Kulikov E.E."/>
            <person name="Shneider M.M."/>
            <person name="Kadykov V.A."/>
            <person name="Solovjeva N.V."/>
            <person name="Kabilov M.R."/>
            <person name="Mesyanzhinov V.V."/>
            <person name="Vlassov V.V."/>
            <person name="Drukker V.V."/>
            <person name="Miroshnikov K.A."/>
        </authorList>
    </citation>
    <scope>NUCLEOTIDE SEQUENCE [LARGE SCALE GENOMIC DNA]</scope>
</reference>
<accession>S5VZI5</accession>
<protein>
    <submittedName>
        <fullName evidence="1">Uncharacterized protein</fullName>
    </submittedName>
</protein>
<proteinExistence type="predicted"/>
<evidence type="ECO:0000313" key="1">
    <source>
        <dbReference type="EMBL" id="AGS81970.1"/>
    </source>
</evidence>
<dbReference type="KEGG" id="vg:16574772"/>